<dbReference type="Pfam" id="PF13960">
    <property type="entry name" value="DUF4218"/>
    <property type="match status" value="1"/>
</dbReference>
<sequence length="137" mass="15926">MTNEHKDILRTLMNVVVPDCYSSNISRCVDLKQRKLFGLKSHDCYILMKHLLPIALRNALYGLVSSVLTDLPLFFRQLCAKVLNSMDLDNLQNQITITLCHLEMIFLPPFFTVMVHLVAEVRRGGPIHYRWMNPIER</sequence>
<evidence type="ECO:0000259" key="1">
    <source>
        <dbReference type="Pfam" id="PF13960"/>
    </source>
</evidence>
<dbReference type="PANTHER" id="PTHR48258">
    <property type="entry name" value="DUF4218 DOMAIN-CONTAINING PROTEIN-RELATED"/>
    <property type="match status" value="1"/>
</dbReference>
<accession>A0AAE1S5T5</accession>
<protein>
    <recommendedName>
        <fullName evidence="1">DUF4218 domain-containing protein</fullName>
    </recommendedName>
</protein>
<dbReference type="EMBL" id="JAVYJV010000009">
    <property type="protein sequence ID" value="KAK4363021.1"/>
    <property type="molecule type" value="Genomic_DNA"/>
</dbReference>
<name>A0AAE1S5T5_9SOLA</name>
<reference evidence="2" key="1">
    <citation type="submission" date="2023-12" db="EMBL/GenBank/DDBJ databases">
        <title>Genome assembly of Anisodus tanguticus.</title>
        <authorList>
            <person name="Wang Y.-J."/>
        </authorList>
    </citation>
    <scope>NUCLEOTIDE SEQUENCE</scope>
    <source>
        <strain evidence="2">KB-2021</strain>
        <tissue evidence="2">Leaf</tissue>
    </source>
</reference>
<proteinExistence type="predicted"/>
<evidence type="ECO:0000313" key="2">
    <source>
        <dbReference type="EMBL" id="KAK4363021.1"/>
    </source>
</evidence>
<dbReference type="PANTHER" id="PTHR48258:SF15">
    <property type="entry name" value="OS02G0543900 PROTEIN"/>
    <property type="match status" value="1"/>
</dbReference>
<keyword evidence="3" id="KW-1185">Reference proteome</keyword>
<evidence type="ECO:0000313" key="3">
    <source>
        <dbReference type="Proteomes" id="UP001291623"/>
    </source>
</evidence>
<dbReference type="Proteomes" id="UP001291623">
    <property type="component" value="Unassembled WGS sequence"/>
</dbReference>
<comment type="caution">
    <text evidence="2">The sequence shown here is derived from an EMBL/GenBank/DDBJ whole genome shotgun (WGS) entry which is preliminary data.</text>
</comment>
<gene>
    <name evidence="2" type="ORF">RND71_018262</name>
</gene>
<dbReference type="InterPro" id="IPR025452">
    <property type="entry name" value="DUF4218"/>
</dbReference>
<organism evidence="2 3">
    <name type="scientific">Anisodus tanguticus</name>
    <dbReference type="NCBI Taxonomy" id="243964"/>
    <lineage>
        <taxon>Eukaryota</taxon>
        <taxon>Viridiplantae</taxon>
        <taxon>Streptophyta</taxon>
        <taxon>Embryophyta</taxon>
        <taxon>Tracheophyta</taxon>
        <taxon>Spermatophyta</taxon>
        <taxon>Magnoliopsida</taxon>
        <taxon>eudicotyledons</taxon>
        <taxon>Gunneridae</taxon>
        <taxon>Pentapetalae</taxon>
        <taxon>asterids</taxon>
        <taxon>lamiids</taxon>
        <taxon>Solanales</taxon>
        <taxon>Solanaceae</taxon>
        <taxon>Solanoideae</taxon>
        <taxon>Hyoscyameae</taxon>
        <taxon>Anisodus</taxon>
    </lineage>
</organism>
<feature type="domain" description="DUF4218" evidence="1">
    <location>
        <begin position="78"/>
        <end position="137"/>
    </location>
</feature>
<dbReference type="AlphaFoldDB" id="A0AAE1S5T5"/>